<feature type="transmembrane region" description="Helical" evidence="6">
    <location>
        <begin position="384"/>
        <end position="400"/>
    </location>
</feature>
<feature type="transmembrane region" description="Helical" evidence="6">
    <location>
        <begin position="115"/>
        <end position="134"/>
    </location>
</feature>
<keyword evidence="2" id="KW-0813">Transport</keyword>
<evidence type="ECO:0000256" key="5">
    <source>
        <dbReference type="ARBA" id="ARBA00023136"/>
    </source>
</evidence>
<dbReference type="EMBL" id="CP108318">
    <property type="protein sequence ID" value="WTW60852.1"/>
    <property type="molecule type" value="Genomic_DNA"/>
</dbReference>
<dbReference type="Pfam" id="PF13520">
    <property type="entry name" value="AA_permease_2"/>
    <property type="match status" value="1"/>
</dbReference>
<feature type="transmembrane region" description="Helical" evidence="6">
    <location>
        <begin position="463"/>
        <end position="481"/>
    </location>
</feature>
<dbReference type="InterPro" id="IPR002293">
    <property type="entry name" value="AA/rel_permease1"/>
</dbReference>
<dbReference type="AlphaFoldDB" id="A0AAU2V082"/>
<feature type="transmembrane region" description="Helical" evidence="6">
    <location>
        <begin position="35"/>
        <end position="53"/>
    </location>
</feature>
<reference evidence="7" key="1">
    <citation type="submission" date="2022-10" db="EMBL/GenBank/DDBJ databases">
        <title>The complete genomes of actinobacterial strains from the NBC collection.</title>
        <authorList>
            <person name="Joergensen T.S."/>
            <person name="Alvarez Arevalo M."/>
            <person name="Sterndorff E.B."/>
            <person name="Faurdal D."/>
            <person name="Vuksanovic O."/>
            <person name="Mourched A.-S."/>
            <person name="Charusanti P."/>
            <person name="Shaw S."/>
            <person name="Blin K."/>
            <person name="Weber T."/>
        </authorList>
    </citation>
    <scope>NUCLEOTIDE SEQUENCE</scope>
    <source>
        <strain evidence="7">NBC_00003</strain>
    </source>
</reference>
<feature type="transmembrane region" description="Helical" evidence="6">
    <location>
        <begin position="329"/>
        <end position="352"/>
    </location>
</feature>
<evidence type="ECO:0000256" key="3">
    <source>
        <dbReference type="ARBA" id="ARBA00022692"/>
    </source>
</evidence>
<feature type="transmembrane region" description="Helical" evidence="6">
    <location>
        <begin position="285"/>
        <end position="309"/>
    </location>
</feature>
<keyword evidence="4 6" id="KW-1133">Transmembrane helix</keyword>
<evidence type="ECO:0000256" key="6">
    <source>
        <dbReference type="SAM" id="Phobius"/>
    </source>
</evidence>
<dbReference type="PANTHER" id="PTHR43243:SF4">
    <property type="entry name" value="CATIONIC AMINO ACID TRANSPORTER 4"/>
    <property type="match status" value="1"/>
</dbReference>
<gene>
    <name evidence="7" type="ORF">OG549_09450</name>
</gene>
<dbReference type="GO" id="GO:0016020">
    <property type="term" value="C:membrane"/>
    <property type="evidence" value="ECO:0007669"/>
    <property type="project" value="UniProtKB-SubCell"/>
</dbReference>
<feature type="transmembrane region" description="Helical" evidence="6">
    <location>
        <begin position="188"/>
        <end position="208"/>
    </location>
</feature>
<accession>A0AAU2V082</accession>
<evidence type="ECO:0000256" key="1">
    <source>
        <dbReference type="ARBA" id="ARBA00004141"/>
    </source>
</evidence>
<feature type="transmembrane region" description="Helical" evidence="6">
    <location>
        <begin position="154"/>
        <end position="176"/>
    </location>
</feature>
<feature type="transmembrane region" description="Helical" evidence="6">
    <location>
        <begin position="440"/>
        <end position="457"/>
    </location>
</feature>
<keyword evidence="3 6" id="KW-0812">Transmembrane</keyword>
<feature type="transmembrane region" description="Helical" evidence="6">
    <location>
        <begin position="406"/>
        <end position="428"/>
    </location>
</feature>
<feature type="transmembrane region" description="Helical" evidence="6">
    <location>
        <begin position="60"/>
        <end position="79"/>
    </location>
</feature>
<dbReference type="Gene3D" id="1.20.1740.10">
    <property type="entry name" value="Amino acid/polyamine transporter I"/>
    <property type="match status" value="1"/>
</dbReference>
<evidence type="ECO:0000256" key="2">
    <source>
        <dbReference type="ARBA" id="ARBA00022448"/>
    </source>
</evidence>
<organism evidence="7">
    <name type="scientific">Streptomyces sp. NBC_00003</name>
    <dbReference type="NCBI Taxonomy" id="2903608"/>
    <lineage>
        <taxon>Bacteria</taxon>
        <taxon>Bacillati</taxon>
        <taxon>Actinomycetota</taxon>
        <taxon>Actinomycetes</taxon>
        <taxon>Kitasatosporales</taxon>
        <taxon>Streptomycetaceae</taxon>
        <taxon>Streptomyces</taxon>
    </lineage>
</organism>
<dbReference type="PANTHER" id="PTHR43243">
    <property type="entry name" value="INNER MEMBRANE TRANSPORTER YGJI-RELATED"/>
    <property type="match status" value="1"/>
</dbReference>
<protein>
    <submittedName>
        <fullName evidence="7">Amino acid permease</fullName>
    </submittedName>
</protein>
<keyword evidence="5 6" id="KW-0472">Membrane</keyword>
<evidence type="ECO:0000313" key="7">
    <source>
        <dbReference type="EMBL" id="WTW60852.1"/>
    </source>
</evidence>
<dbReference type="PIRSF" id="PIRSF006060">
    <property type="entry name" value="AA_transporter"/>
    <property type="match status" value="1"/>
</dbReference>
<dbReference type="GO" id="GO:0015171">
    <property type="term" value="F:amino acid transmembrane transporter activity"/>
    <property type="evidence" value="ECO:0007669"/>
    <property type="project" value="TreeGrafter"/>
</dbReference>
<name>A0AAU2V082_9ACTN</name>
<evidence type="ECO:0000256" key="4">
    <source>
        <dbReference type="ARBA" id="ARBA00022989"/>
    </source>
</evidence>
<proteinExistence type="predicted"/>
<sequence>MASTGLFRTKTIEQSIQDTEEPEHALKKSLSALDLTVFGVGVIIGTGIFVLTGKVAKENAGPAVSLAFVVAGIVCALAALCYAEFASTVPVAGSAYTFSYASLGELPAWTIGWDLVLEFALGTAVVAVGWSGYVRSLLDNAGWHLPEALSGRDGAHGFGFDILAAALVLVLTGILVLGMKLSARVTSVVVAIKVTVVLIVIIAGAFFIKSANYSPFVPKAQPQTAGGNLKAPLIELMTGYAPTNFGVMGIFTAASVVFFAFIGFDVVATAAEETRNPQRDMPRGILGSLLICTILYVAVSIVVTGMQHYTELSVDAPLADAFKATGHPWFAGVISFGAAVGLTTVCMILLLGQTRVFFAMSRDGLLPRFFSHVHPRFRTPHRPTILLGVIIAIVAGFTSLSELAELVNIGTLFAFVVVAIGVVILRHTRPDLPRSFRTPLVPWVPAAAVAASLWLMLNLPAETWIRFGVWMAIGVVIYFGYGRRHSRVVPRVGHDSP</sequence>
<comment type="subcellular location">
    <subcellularLocation>
        <location evidence="1">Membrane</location>
        <topology evidence="1">Multi-pass membrane protein</topology>
    </subcellularLocation>
</comment>
<feature type="transmembrane region" description="Helical" evidence="6">
    <location>
        <begin position="245"/>
        <end position="264"/>
    </location>
</feature>
<feature type="transmembrane region" description="Helical" evidence="6">
    <location>
        <begin position="85"/>
        <end position="103"/>
    </location>
</feature>